<dbReference type="HOGENOM" id="CLU_036313_2_1_1"/>
<dbReference type="OrthoDB" id="3052647at2759"/>
<accession>A0A067SUK7</accession>
<evidence type="ECO:0000256" key="2">
    <source>
        <dbReference type="SAM" id="Phobius"/>
    </source>
</evidence>
<evidence type="ECO:0008006" key="5">
    <source>
        <dbReference type="Google" id="ProtNLM"/>
    </source>
</evidence>
<keyword evidence="2" id="KW-0472">Membrane</keyword>
<evidence type="ECO:0000256" key="1">
    <source>
        <dbReference type="SAM" id="MobiDB-lite"/>
    </source>
</evidence>
<dbReference type="EMBL" id="KL142393">
    <property type="protein sequence ID" value="KDR71379.1"/>
    <property type="molecule type" value="Genomic_DNA"/>
</dbReference>
<feature type="transmembrane region" description="Helical" evidence="2">
    <location>
        <begin position="299"/>
        <end position="320"/>
    </location>
</feature>
<name>A0A067SUK7_GALM3</name>
<protein>
    <recommendedName>
        <fullName evidence="5">Transmembrane protein</fullName>
    </recommendedName>
</protein>
<keyword evidence="2" id="KW-0812">Transmembrane</keyword>
<sequence>MATDTRQIVVDDTDPTIHYNGPWFLATGATNNSVYGKPFGNTLHGVNVNASFSYTFRGSQLTVFGTVDAGGDIDPSWACFIDGQRIVTGWLPVLPANNVELCENSAMSDALHTLTVQVTVTNSSKTFWFDSFQYVPVVNAPSDNVTVVVTHSDASILYGPGWGMIYDGTSTQLLGTKVTLEFIGDQVTWFGMRMNTSLAPTSATYSIDGATPISFPLAKPSPSLPDPSFNQIIFQTGKLSLGKHRLEVFYGGNAQSIPLSLEAFIIRNATVVSSSPNNTFGVGPTDLPPNSAPKMKPKIGLVIGGVFGTVIIISVLLFLLHYRRPRRKPRIEPFKMLNVRIPFPITVQNLNTSIPVRQLTITEQCSPSNRMSFRPILIQTTGKVVRTDGILETASVTSGSDEDAAPIQNLSLPVRMIRHEDSGLRLPEREDDSVVEPPPLYTAA</sequence>
<dbReference type="Proteomes" id="UP000027222">
    <property type="component" value="Unassembled WGS sequence"/>
</dbReference>
<keyword evidence="2" id="KW-1133">Transmembrane helix</keyword>
<organism evidence="3 4">
    <name type="scientific">Galerina marginata (strain CBS 339.88)</name>
    <dbReference type="NCBI Taxonomy" id="685588"/>
    <lineage>
        <taxon>Eukaryota</taxon>
        <taxon>Fungi</taxon>
        <taxon>Dikarya</taxon>
        <taxon>Basidiomycota</taxon>
        <taxon>Agaricomycotina</taxon>
        <taxon>Agaricomycetes</taxon>
        <taxon>Agaricomycetidae</taxon>
        <taxon>Agaricales</taxon>
        <taxon>Agaricineae</taxon>
        <taxon>Strophariaceae</taxon>
        <taxon>Galerina</taxon>
    </lineage>
</organism>
<feature type="region of interest" description="Disordered" evidence="1">
    <location>
        <begin position="422"/>
        <end position="444"/>
    </location>
</feature>
<keyword evidence="4" id="KW-1185">Reference proteome</keyword>
<evidence type="ECO:0000313" key="4">
    <source>
        <dbReference type="Proteomes" id="UP000027222"/>
    </source>
</evidence>
<dbReference type="Gene3D" id="2.60.120.260">
    <property type="entry name" value="Galactose-binding domain-like"/>
    <property type="match status" value="2"/>
</dbReference>
<proteinExistence type="predicted"/>
<evidence type="ECO:0000313" key="3">
    <source>
        <dbReference type="EMBL" id="KDR71379.1"/>
    </source>
</evidence>
<reference evidence="4" key="1">
    <citation type="journal article" date="2014" name="Proc. Natl. Acad. Sci. U.S.A.">
        <title>Extensive sampling of basidiomycete genomes demonstrates inadequacy of the white-rot/brown-rot paradigm for wood decay fungi.</title>
        <authorList>
            <person name="Riley R."/>
            <person name="Salamov A.A."/>
            <person name="Brown D.W."/>
            <person name="Nagy L.G."/>
            <person name="Floudas D."/>
            <person name="Held B.W."/>
            <person name="Levasseur A."/>
            <person name="Lombard V."/>
            <person name="Morin E."/>
            <person name="Otillar R."/>
            <person name="Lindquist E.A."/>
            <person name="Sun H."/>
            <person name="LaButti K.M."/>
            <person name="Schmutz J."/>
            <person name="Jabbour D."/>
            <person name="Luo H."/>
            <person name="Baker S.E."/>
            <person name="Pisabarro A.G."/>
            <person name="Walton J.D."/>
            <person name="Blanchette R.A."/>
            <person name="Henrissat B."/>
            <person name="Martin F."/>
            <person name="Cullen D."/>
            <person name="Hibbett D.S."/>
            <person name="Grigoriev I.V."/>
        </authorList>
    </citation>
    <scope>NUCLEOTIDE SEQUENCE [LARGE SCALE GENOMIC DNA]</scope>
    <source>
        <strain evidence="4">CBS 339.88</strain>
    </source>
</reference>
<dbReference type="AlphaFoldDB" id="A0A067SUK7"/>
<gene>
    <name evidence="3" type="ORF">GALMADRAFT_144059</name>
</gene>